<reference evidence="3 4" key="1">
    <citation type="submission" date="2014-06" db="EMBL/GenBank/DDBJ databases">
        <authorList>
            <person name="Swart Estienne"/>
        </authorList>
    </citation>
    <scope>NUCLEOTIDE SEQUENCE [LARGE SCALE GENOMIC DNA]</scope>
    <source>
        <strain evidence="3 4">130c</strain>
    </source>
</reference>
<feature type="chain" id="PRO_5001729686" description="Transmembrane protein" evidence="2">
    <location>
        <begin position="28"/>
        <end position="260"/>
    </location>
</feature>
<evidence type="ECO:0008006" key="5">
    <source>
        <dbReference type="Google" id="ProtNLM"/>
    </source>
</evidence>
<name>A0A078ATD0_STYLE</name>
<keyword evidence="1" id="KW-1133">Transmembrane helix</keyword>
<protein>
    <recommendedName>
        <fullName evidence="5">Transmembrane protein</fullName>
    </recommendedName>
</protein>
<accession>A0A078ATD0</accession>
<dbReference type="EMBL" id="CCKQ01013765">
    <property type="protein sequence ID" value="CDW85464.1"/>
    <property type="molecule type" value="Genomic_DNA"/>
</dbReference>
<evidence type="ECO:0000313" key="4">
    <source>
        <dbReference type="Proteomes" id="UP000039865"/>
    </source>
</evidence>
<gene>
    <name evidence="3" type="primary">Contig10267.g10953</name>
    <name evidence="3" type="ORF">STYLEM_14541</name>
</gene>
<keyword evidence="2" id="KW-0732">Signal</keyword>
<evidence type="ECO:0000313" key="3">
    <source>
        <dbReference type="EMBL" id="CDW85464.1"/>
    </source>
</evidence>
<feature type="transmembrane region" description="Helical" evidence="1">
    <location>
        <begin position="151"/>
        <end position="169"/>
    </location>
</feature>
<organism evidence="3 4">
    <name type="scientific">Stylonychia lemnae</name>
    <name type="common">Ciliate</name>
    <dbReference type="NCBI Taxonomy" id="5949"/>
    <lineage>
        <taxon>Eukaryota</taxon>
        <taxon>Sar</taxon>
        <taxon>Alveolata</taxon>
        <taxon>Ciliophora</taxon>
        <taxon>Intramacronucleata</taxon>
        <taxon>Spirotrichea</taxon>
        <taxon>Stichotrichia</taxon>
        <taxon>Sporadotrichida</taxon>
        <taxon>Oxytrichidae</taxon>
        <taxon>Stylonychinae</taxon>
        <taxon>Stylonychia</taxon>
    </lineage>
</organism>
<dbReference type="InParanoid" id="A0A078ATD0"/>
<evidence type="ECO:0000256" key="1">
    <source>
        <dbReference type="SAM" id="Phobius"/>
    </source>
</evidence>
<keyword evidence="1" id="KW-0472">Membrane</keyword>
<evidence type="ECO:0000256" key="2">
    <source>
        <dbReference type="SAM" id="SignalP"/>
    </source>
</evidence>
<sequence>MKLLGKNKSCFLWICFIFLTYTVQTIAQEQQQYLLSLDLIQRIEVRKSPPALREKKNETNQRNLEGIQMNKKSTQGIDKIKSYLKASRDLSLNQFTTQSQIKLINETKSDKVSRTKSQLNKIMQANPQNTEQLTNAYLNTEMVILSSQKQVIASIFGSFVFLICCCYCWNRLCKKSKVRNNTKKVQFQIFLCKSRKFKSLNKLFDYGKSDDSCQLFSQQIMQISAPNLIEVKLVALNQAQNQVIYQELGLGATNFINPSV</sequence>
<dbReference type="AlphaFoldDB" id="A0A078ATD0"/>
<dbReference type="Proteomes" id="UP000039865">
    <property type="component" value="Unassembled WGS sequence"/>
</dbReference>
<keyword evidence="1" id="KW-0812">Transmembrane</keyword>
<feature type="signal peptide" evidence="2">
    <location>
        <begin position="1"/>
        <end position="27"/>
    </location>
</feature>
<proteinExistence type="predicted"/>
<keyword evidence="4" id="KW-1185">Reference proteome</keyword>